<feature type="coiled-coil region" evidence="1">
    <location>
        <begin position="327"/>
        <end position="354"/>
    </location>
</feature>
<dbReference type="EMBL" id="JBFOLK010000012">
    <property type="protein sequence ID" value="KAL2471814.1"/>
    <property type="molecule type" value="Genomic_DNA"/>
</dbReference>
<evidence type="ECO:0000313" key="5">
    <source>
        <dbReference type="Proteomes" id="UP001604336"/>
    </source>
</evidence>
<keyword evidence="1" id="KW-0175">Coiled coil</keyword>
<reference evidence="5" key="1">
    <citation type="submission" date="2024-07" db="EMBL/GenBank/DDBJ databases">
        <title>Two chromosome-level genome assemblies of Korean endemic species Abeliophyllum distichum and Forsythia ovata (Oleaceae).</title>
        <authorList>
            <person name="Jang H."/>
        </authorList>
    </citation>
    <scope>NUCLEOTIDE SEQUENCE [LARGE SCALE GENOMIC DNA]</scope>
</reference>
<feature type="domain" description="Transposase (putative) gypsy type" evidence="3">
    <location>
        <begin position="54"/>
        <end position="118"/>
    </location>
</feature>
<protein>
    <recommendedName>
        <fullName evidence="3">Transposase (putative) gypsy type domain-containing protein</fullName>
    </recommendedName>
</protein>
<feature type="region of interest" description="Disordered" evidence="2">
    <location>
        <begin position="224"/>
        <end position="273"/>
    </location>
</feature>
<name>A0ABD1Q6I6_9LAMI</name>
<organism evidence="4 5">
    <name type="scientific">Abeliophyllum distichum</name>
    <dbReference type="NCBI Taxonomy" id="126358"/>
    <lineage>
        <taxon>Eukaryota</taxon>
        <taxon>Viridiplantae</taxon>
        <taxon>Streptophyta</taxon>
        <taxon>Embryophyta</taxon>
        <taxon>Tracheophyta</taxon>
        <taxon>Spermatophyta</taxon>
        <taxon>Magnoliopsida</taxon>
        <taxon>eudicotyledons</taxon>
        <taxon>Gunneridae</taxon>
        <taxon>Pentapetalae</taxon>
        <taxon>asterids</taxon>
        <taxon>lamiids</taxon>
        <taxon>Lamiales</taxon>
        <taxon>Oleaceae</taxon>
        <taxon>Forsythieae</taxon>
        <taxon>Abeliophyllum</taxon>
    </lineage>
</organism>
<evidence type="ECO:0000256" key="2">
    <source>
        <dbReference type="SAM" id="MobiDB-lite"/>
    </source>
</evidence>
<accession>A0ABD1Q6I6</accession>
<proteinExistence type="predicted"/>
<dbReference type="PANTHER" id="PTHR31099">
    <property type="entry name" value="OS06G0165300 PROTEIN"/>
    <property type="match status" value="1"/>
</dbReference>
<sequence>MCSLCNIPKHPSTYTEATLKRTIDHFYLSEGHRYRAPGPTEYLPTGRPGEVAVYQDSLKAGLRFPLHPFLVEFFCTFSISPGQLVPNALRMLNYYLLVCVRHGVDPSVDVFRVLFEMKLLDRYDCYIVFSHRDRGLPTHDHFKIPNCPSSNSGWKNRFFFVKSVAGSFPFPLDWGVPPLEEFNSTPILSEQEIDYLIILRATEPLGRSMNDALTDDALVSTGIGRPYGGQQTADPIASQEAHGVTEQLRTPESSRPRSPRVVSESRPFGNTRRPIDKVAEDCQAITSCLDWEVIETSKGKSSESLERSMMVEERRIISLRHSAFRKIRDQSEKLDQTSRLLEEKSQEIRDCRRELVEKTAWFSEREAQFEKMLQDRDLQLQQSGDRVQTLEDMIAQLSQDLADKGKIAIEEYKVSEEYRTTVGMVGVRGREMALRKSREWLVEHFSNLDYSGAPFMPEVDDDDATSDD</sequence>
<evidence type="ECO:0000259" key="3">
    <source>
        <dbReference type="Pfam" id="PF04195"/>
    </source>
</evidence>
<dbReference type="InterPro" id="IPR007321">
    <property type="entry name" value="Transposase_28"/>
</dbReference>
<evidence type="ECO:0000313" key="4">
    <source>
        <dbReference type="EMBL" id="KAL2471814.1"/>
    </source>
</evidence>
<evidence type="ECO:0000256" key="1">
    <source>
        <dbReference type="SAM" id="Coils"/>
    </source>
</evidence>
<comment type="caution">
    <text evidence="4">The sequence shown here is derived from an EMBL/GenBank/DDBJ whole genome shotgun (WGS) entry which is preliminary data.</text>
</comment>
<dbReference type="Pfam" id="PF04195">
    <property type="entry name" value="Transposase_28"/>
    <property type="match status" value="1"/>
</dbReference>
<dbReference type="PANTHER" id="PTHR31099:SF49">
    <property type="entry name" value="MYOSIN HEAVY CHAIN-LIKE PROTEIN"/>
    <property type="match status" value="1"/>
</dbReference>
<keyword evidence="5" id="KW-1185">Reference proteome</keyword>
<dbReference type="AlphaFoldDB" id="A0ABD1Q6I6"/>
<dbReference type="Proteomes" id="UP001604336">
    <property type="component" value="Unassembled WGS sequence"/>
</dbReference>
<gene>
    <name evidence="4" type="ORF">Adt_39950</name>
</gene>